<evidence type="ECO:0000256" key="3">
    <source>
        <dbReference type="ARBA" id="ARBA00023163"/>
    </source>
</evidence>
<dbReference type="Pfam" id="PF00717">
    <property type="entry name" value="Peptidase_S24"/>
    <property type="match status" value="1"/>
</dbReference>
<sequence>MSEFIVEEENRNKLALYIKQNREARGIGLNQLALKAGLQKTILSRLESGKILKINPFFLKQLAKALGKDYKELYRIVGYLEKEGEIKSNGRIVDLSICELPVYGKAAAGDGYINLDNIIYTKRVIANGFSKNSFLVEVAGDSMTPEINEGDFALVDPMENDYISGKVYVVTYGDETLIKKIECPAENIVVLKSYNAKYPDKYIMDEQIEGLKIEGRVLKVISEKRF</sequence>
<dbReference type="STRING" id="572544.Ilyop_1057"/>
<keyword evidence="1" id="KW-0805">Transcription regulation</keyword>
<proteinExistence type="predicted"/>
<dbReference type="Gene3D" id="2.10.109.10">
    <property type="entry name" value="Umud Fragment, subunit A"/>
    <property type="match status" value="1"/>
</dbReference>
<dbReference type="Gene3D" id="1.10.260.40">
    <property type="entry name" value="lambda repressor-like DNA-binding domains"/>
    <property type="match status" value="1"/>
</dbReference>
<dbReference type="SUPFAM" id="SSF51306">
    <property type="entry name" value="LexA/Signal peptidase"/>
    <property type="match status" value="1"/>
</dbReference>
<dbReference type="GO" id="GO:0003677">
    <property type="term" value="F:DNA binding"/>
    <property type="evidence" value="ECO:0007669"/>
    <property type="project" value="UniProtKB-KW"/>
</dbReference>
<dbReference type="InterPro" id="IPR010982">
    <property type="entry name" value="Lambda_DNA-bd_dom_sf"/>
</dbReference>
<evidence type="ECO:0000256" key="1">
    <source>
        <dbReference type="ARBA" id="ARBA00023015"/>
    </source>
</evidence>
<evidence type="ECO:0000313" key="6">
    <source>
        <dbReference type="Proteomes" id="UP000006875"/>
    </source>
</evidence>
<dbReference type="PROSITE" id="PS50943">
    <property type="entry name" value="HTH_CROC1"/>
    <property type="match status" value="1"/>
</dbReference>
<dbReference type="InterPro" id="IPR001387">
    <property type="entry name" value="Cro/C1-type_HTH"/>
</dbReference>
<dbReference type="OrthoDB" id="5959816at2"/>
<reference evidence="5 6" key="1">
    <citation type="journal article" date="2010" name="Stand. Genomic Sci.">
        <title>Complete genome sequence of Ilyobacter polytropus type strain (CuHbu1).</title>
        <authorList>
            <person name="Sikorski J."/>
            <person name="Chertkov O."/>
            <person name="Lapidus A."/>
            <person name="Nolan M."/>
            <person name="Lucas S."/>
            <person name="Del Rio T.G."/>
            <person name="Tice H."/>
            <person name="Cheng J.F."/>
            <person name="Tapia R."/>
            <person name="Han C."/>
            <person name="Goodwin L."/>
            <person name="Pitluck S."/>
            <person name="Liolios K."/>
            <person name="Ivanova N."/>
            <person name="Mavromatis K."/>
            <person name="Mikhailova N."/>
            <person name="Pati A."/>
            <person name="Chen A."/>
            <person name="Palaniappan K."/>
            <person name="Land M."/>
            <person name="Hauser L."/>
            <person name="Chang Y.J."/>
            <person name="Jeffries C.D."/>
            <person name="Brambilla E."/>
            <person name="Yasawong M."/>
            <person name="Rohde M."/>
            <person name="Pukall R."/>
            <person name="Spring S."/>
            <person name="Goker M."/>
            <person name="Woyke T."/>
            <person name="Bristow J."/>
            <person name="Eisen J.A."/>
            <person name="Markowitz V."/>
            <person name="Hugenholtz P."/>
            <person name="Kyrpides N.C."/>
            <person name="Klenk H.P."/>
        </authorList>
    </citation>
    <scope>NUCLEOTIDE SEQUENCE [LARGE SCALE GENOMIC DNA]</scope>
    <source>
        <strain evidence="6">ATCC 51220 / DSM 2926 / LMG 16218 / CuHBu1</strain>
    </source>
</reference>
<dbReference type="Pfam" id="PF12844">
    <property type="entry name" value="HTH_19"/>
    <property type="match status" value="1"/>
</dbReference>
<dbReference type="InterPro" id="IPR015927">
    <property type="entry name" value="Peptidase_S24_S26A/B/C"/>
</dbReference>
<name>E3H7E2_ILYPC</name>
<dbReference type="CDD" id="cd06529">
    <property type="entry name" value="S24_LexA-like"/>
    <property type="match status" value="1"/>
</dbReference>
<protein>
    <submittedName>
        <fullName evidence="5">Phage repressor</fullName>
    </submittedName>
</protein>
<dbReference type="HOGENOM" id="CLU_066192_1_1_0"/>
<dbReference type="eggNOG" id="COG1426">
    <property type="taxonomic scope" value="Bacteria"/>
</dbReference>
<gene>
    <name evidence="5" type="ordered locus">Ilyop_1057</name>
</gene>
<dbReference type="RefSeq" id="WP_013387506.1">
    <property type="nucleotide sequence ID" value="NC_014632.1"/>
</dbReference>
<feature type="domain" description="HTH cro/C1-type" evidence="4">
    <location>
        <begin position="18"/>
        <end position="73"/>
    </location>
</feature>
<dbReference type="InterPro" id="IPR036286">
    <property type="entry name" value="LexA/Signal_pep-like_sf"/>
</dbReference>
<evidence type="ECO:0000256" key="2">
    <source>
        <dbReference type="ARBA" id="ARBA00023125"/>
    </source>
</evidence>
<dbReference type="CDD" id="cd00093">
    <property type="entry name" value="HTH_XRE"/>
    <property type="match status" value="1"/>
</dbReference>
<keyword evidence="2" id="KW-0238">DNA-binding</keyword>
<accession>E3H7E2</accession>
<organism evidence="5 6">
    <name type="scientific">Ilyobacter polytropus (strain ATCC 51220 / DSM 2926 / LMG 16218 / CuHBu1)</name>
    <dbReference type="NCBI Taxonomy" id="572544"/>
    <lineage>
        <taxon>Bacteria</taxon>
        <taxon>Fusobacteriati</taxon>
        <taxon>Fusobacteriota</taxon>
        <taxon>Fusobacteriia</taxon>
        <taxon>Fusobacteriales</taxon>
        <taxon>Fusobacteriaceae</taxon>
        <taxon>Ilyobacter</taxon>
    </lineage>
</organism>
<keyword evidence="3" id="KW-0804">Transcription</keyword>
<dbReference type="EMBL" id="CP002281">
    <property type="protein sequence ID" value="ADO82838.1"/>
    <property type="molecule type" value="Genomic_DNA"/>
</dbReference>
<dbReference type="AlphaFoldDB" id="E3H7E2"/>
<keyword evidence="6" id="KW-1185">Reference proteome</keyword>
<dbReference type="eggNOG" id="COG2932">
    <property type="taxonomic scope" value="Bacteria"/>
</dbReference>
<dbReference type="SUPFAM" id="SSF47413">
    <property type="entry name" value="lambda repressor-like DNA-binding domains"/>
    <property type="match status" value="1"/>
</dbReference>
<dbReference type="Proteomes" id="UP000006875">
    <property type="component" value="Chromosome"/>
</dbReference>
<dbReference type="PANTHER" id="PTHR40661:SF3">
    <property type="entry name" value="FELS-1 PROPHAGE TRANSCRIPTIONAL REGULATOR"/>
    <property type="match status" value="1"/>
</dbReference>
<dbReference type="KEGG" id="ipo:Ilyop_1057"/>
<evidence type="ECO:0000259" key="4">
    <source>
        <dbReference type="PROSITE" id="PS50943"/>
    </source>
</evidence>
<evidence type="ECO:0000313" key="5">
    <source>
        <dbReference type="EMBL" id="ADO82838.1"/>
    </source>
</evidence>
<dbReference type="InterPro" id="IPR039418">
    <property type="entry name" value="LexA-like"/>
</dbReference>
<dbReference type="SMART" id="SM00530">
    <property type="entry name" value="HTH_XRE"/>
    <property type="match status" value="1"/>
</dbReference>
<dbReference type="PANTHER" id="PTHR40661">
    <property type="match status" value="1"/>
</dbReference>